<evidence type="ECO:0000313" key="2">
    <source>
        <dbReference type="Proteomes" id="UP001267710"/>
    </source>
</evidence>
<organism evidence="1 2">
    <name type="scientific">Paracidovorax wautersii</name>
    <dbReference type="NCBI Taxonomy" id="1177982"/>
    <lineage>
        <taxon>Bacteria</taxon>
        <taxon>Pseudomonadati</taxon>
        <taxon>Pseudomonadota</taxon>
        <taxon>Betaproteobacteria</taxon>
        <taxon>Burkholderiales</taxon>
        <taxon>Comamonadaceae</taxon>
        <taxon>Paracidovorax</taxon>
    </lineage>
</organism>
<dbReference type="RefSeq" id="WP_309831453.1">
    <property type="nucleotide sequence ID" value="NZ_JAVIZX010000001.1"/>
</dbReference>
<evidence type="ECO:0000313" key="1">
    <source>
        <dbReference type="EMBL" id="MDR6216213.1"/>
    </source>
</evidence>
<accession>A0ABU1IG66</accession>
<proteinExistence type="predicted"/>
<sequence length="69" mass="7265">MILNQAQAEAVYSAMCALNNVSGRCTELAIGDGDAIVQNYTSGTVIVIDGNATERYADQTAFATAYSLQ</sequence>
<gene>
    <name evidence="1" type="ORF">QE399_003902</name>
</gene>
<dbReference type="EMBL" id="JAVIZX010000001">
    <property type="protein sequence ID" value="MDR6216213.1"/>
    <property type="molecule type" value="Genomic_DNA"/>
</dbReference>
<keyword evidence="2" id="KW-1185">Reference proteome</keyword>
<reference evidence="1 2" key="1">
    <citation type="submission" date="2023-08" db="EMBL/GenBank/DDBJ databases">
        <title>Functional and genomic diversity of the sorghum phyllosphere microbiome.</title>
        <authorList>
            <person name="Shade A."/>
        </authorList>
    </citation>
    <scope>NUCLEOTIDE SEQUENCE [LARGE SCALE GENOMIC DNA]</scope>
    <source>
        <strain evidence="1 2">SORGH_AS_0335</strain>
    </source>
</reference>
<dbReference type="Proteomes" id="UP001267710">
    <property type="component" value="Unassembled WGS sequence"/>
</dbReference>
<name>A0ABU1IG66_9BURK</name>
<protein>
    <submittedName>
        <fullName evidence="1">Uncharacterized protein</fullName>
    </submittedName>
</protein>
<comment type="caution">
    <text evidence="1">The sequence shown here is derived from an EMBL/GenBank/DDBJ whole genome shotgun (WGS) entry which is preliminary data.</text>
</comment>